<dbReference type="PATRIC" id="fig|742738.3.peg.1207"/>
<keyword evidence="3" id="KW-1185">Reference proteome</keyword>
<dbReference type="AlphaFoldDB" id="A0A096BAZ9"/>
<evidence type="ECO:0000313" key="3">
    <source>
        <dbReference type="Proteomes" id="UP000029585"/>
    </source>
</evidence>
<evidence type="ECO:0000313" key="2">
    <source>
        <dbReference type="EMBL" id="KGF56250.1"/>
    </source>
</evidence>
<sequence>MASQDCPNCHYPAPNRKKPGEGERVPQGMYHAPDRSGEPEECPQCFYQPEAVEERPEEECPQCFYQPEDGQKREEAKEDDCSQCFYKPDK</sequence>
<feature type="region of interest" description="Disordered" evidence="1">
    <location>
        <begin position="1"/>
        <end position="39"/>
    </location>
</feature>
<proteinExistence type="predicted"/>
<dbReference type="eggNOG" id="ENOG50342CN">
    <property type="taxonomic scope" value="Bacteria"/>
</dbReference>
<evidence type="ECO:0000256" key="1">
    <source>
        <dbReference type="SAM" id="MobiDB-lite"/>
    </source>
</evidence>
<comment type="caution">
    <text evidence="2">The sequence shown here is derived from an EMBL/GenBank/DDBJ whole genome shotgun (WGS) entry which is preliminary data.</text>
</comment>
<dbReference type="Proteomes" id="UP000029585">
    <property type="component" value="Unassembled WGS sequence"/>
</dbReference>
<protein>
    <submittedName>
        <fullName evidence="2">Uncharacterized protein</fullName>
    </submittedName>
</protein>
<organism evidence="2 3">
    <name type="scientific">Flavonifractor plautii 1_3_50AFAA</name>
    <dbReference type="NCBI Taxonomy" id="742738"/>
    <lineage>
        <taxon>Bacteria</taxon>
        <taxon>Bacillati</taxon>
        <taxon>Bacillota</taxon>
        <taxon>Clostridia</taxon>
        <taxon>Eubacteriales</taxon>
        <taxon>Oscillospiraceae</taxon>
        <taxon>Flavonifractor</taxon>
    </lineage>
</organism>
<dbReference type="EMBL" id="ADLO01000045">
    <property type="protein sequence ID" value="KGF56250.1"/>
    <property type="molecule type" value="Genomic_DNA"/>
</dbReference>
<dbReference type="HOGENOM" id="CLU_188231_0_0_9"/>
<accession>A0A096BAZ9</accession>
<dbReference type="RefSeq" id="WP_009256657.1">
    <property type="nucleotide sequence ID" value="NZ_KN174162.1"/>
</dbReference>
<gene>
    <name evidence="2" type="ORF">HMPREF9460_01165</name>
</gene>
<name>A0A096BAZ9_FLAPL</name>
<dbReference type="GeneID" id="63972417"/>
<reference evidence="2 3" key="1">
    <citation type="submission" date="2011-08" db="EMBL/GenBank/DDBJ databases">
        <title>The Genome Sequence of Clostridium orbiscindens 1_3_50AFAA.</title>
        <authorList>
            <consortium name="The Broad Institute Genome Sequencing Platform"/>
            <person name="Earl A."/>
            <person name="Ward D."/>
            <person name="Feldgarden M."/>
            <person name="Gevers D."/>
            <person name="Daigneault M."/>
            <person name="Strauss J."/>
            <person name="Allen-Vercoe E."/>
            <person name="Young S.K."/>
            <person name="Zeng Q."/>
            <person name="Gargeya S."/>
            <person name="Fitzgerald M."/>
            <person name="Haas B."/>
            <person name="Abouelleil A."/>
            <person name="Alvarado L."/>
            <person name="Arachchi H.M."/>
            <person name="Berlin A."/>
            <person name="Brown A."/>
            <person name="Chapman S.B."/>
            <person name="Chen Z."/>
            <person name="Dunbar C."/>
            <person name="Freedman E."/>
            <person name="Gearin G."/>
            <person name="Gellesch M."/>
            <person name="Goldberg J."/>
            <person name="Griggs A."/>
            <person name="Gujja S."/>
            <person name="Heiman D."/>
            <person name="Howarth C."/>
            <person name="Larson L."/>
            <person name="Lui A."/>
            <person name="MacDonald P.J.P."/>
            <person name="Montmayeur A."/>
            <person name="Murphy C."/>
            <person name="Neiman D."/>
            <person name="Pearson M."/>
            <person name="Priest M."/>
            <person name="Roberts A."/>
            <person name="Saif S."/>
            <person name="Shea T."/>
            <person name="Shenoy N."/>
            <person name="Sisk P."/>
            <person name="Stolte C."/>
            <person name="Sykes S."/>
            <person name="Wortman J."/>
            <person name="Nusbaum C."/>
            <person name="Birren B."/>
        </authorList>
    </citation>
    <scope>NUCLEOTIDE SEQUENCE [LARGE SCALE GENOMIC DNA]</scope>
    <source>
        <strain evidence="2 3">1_3_50AFAA</strain>
    </source>
</reference>